<organism evidence="1 2">
    <name type="scientific">Hericium alpestre</name>
    <dbReference type="NCBI Taxonomy" id="135208"/>
    <lineage>
        <taxon>Eukaryota</taxon>
        <taxon>Fungi</taxon>
        <taxon>Dikarya</taxon>
        <taxon>Basidiomycota</taxon>
        <taxon>Agaricomycotina</taxon>
        <taxon>Agaricomycetes</taxon>
        <taxon>Russulales</taxon>
        <taxon>Hericiaceae</taxon>
        <taxon>Hericium</taxon>
    </lineage>
</organism>
<dbReference type="OrthoDB" id="10066232at2759"/>
<gene>
    <name evidence="1" type="ORF">EWM64_g5814</name>
</gene>
<keyword evidence="2" id="KW-1185">Reference proteome</keyword>
<dbReference type="STRING" id="135208.A0A4Y9ZVW1"/>
<proteinExistence type="predicted"/>
<dbReference type="EMBL" id="SFCI01000730">
    <property type="protein sequence ID" value="TFY78197.1"/>
    <property type="molecule type" value="Genomic_DNA"/>
</dbReference>
<accession>A0A4Y9ZVW1</accession>
<evidence type="ECO:0000313" key="1">
    <source>
        <dbReference type="EMBL" id="TFY78197.1"/>
    </source>
</evidence>
<name>A0A4Y9ZVW1_9AGAM</name>
<protein>
    <submittedName>
        <fullName evidence="1">Uncharacterized protein</fullName>
    </submittedName>
</protein>
<dbReference type="Proteomes" id="UP000298061">
    <property type="component" value="Unassembled WGS sequence"/>
</dbReference>
<evidence type="ECO:0000313" key="2">
    <source>
        <dbReference type="Proteomes" id="UP000298061"/>
    </source>
</evidence>
<sequence length="171" mass="19660">MVSKSSTISISLSREDHLKAAKALSDRLTQLDCNHTFIGTLGLPVVAGPTYGFPDFSITILHPCILIFTKLKRWSMSYTSTRPKTARKTQSDRDDINFLIKWLAEHDIAIQFELYRGKTKPELLRMVRRFHGRYEGNTELMEMLRSTMPGDWEEMVSLPLEVEDMAPPVVW</sequence>
<dbReference type="AlphaFoldDB" id="A0A4Y9ZVW1"/>
<comment type="caution">
    <text evidence="1">The sequence shown here is derived from an EMBL/GenBank/DDBJ whole genome shotgun (WGS) entry which is preliminary data.</text>
</comment>
<reference evidence="1 2" key="1">
    <citation type="submission" date="2019-02" db="EMBL/GenBank/DDBJ databases">
        <title>Genome sequencing of the rare red list fungi Hericium alpestre (H. flagellum).</title>
        <authorList>
            <person name="Buettner E."/>
            <person name="Kellner H."/>
        </authorList>
    </citation>
    <scope>NUCLEOTIDE SEQUENCE [LARGE SCALE GENOMIC DNA]</scope>
    <source>
        <strain evidence="1 2">DSM 108284</strain>
    </source>
</reference>